<proteinExistence type="predicted"/>
<organism evidence="1 2">
    <name type="scientific">Vitis vinifera</name>
    <name type="common">Grape</name>
    <dbReference type="NCBI Taxonomy" id="29760"/>
    <lineage>
        <taxon>Eukaryota</taxon>
        <taxon>Viridiplantae</taxon>
        <taxon>Streptophyta</taxon>
        <taxon>Embryophyta</taxon>
        <taxon>Tracheophyta</taxon>
        <taxon>Spermatophyta</taxon>
        <taxon>Magnoliopsida</taxon>
        <taxon>eudicotyledons</taxon>
        <taxon>Gunneridae</taxon>
        <taxon>Pentapetalae</taxon>
        <taxon>rosids</taxon>
        <taxon>Vitales</taxon>
        <taxon>Vitaceae</taxon>
        <taxon>Viteae</taxon>
        <taxon>Vitis</taxon>
    </lineage>
</organism>
<comment type="caution">
    <text evidence="1">The sequence shown here is derived from an EMBL/GenBank/DDBJ whole genome shotgun (WGS) entry which is preliminary data.</text>
</comment>
<gene>
    <name evidence="1" type="ORF">CK203_011613</name>
</gene>
<protein>
    <submittedName>
        <fullName evidence="1">Uncharacterized protein</fullName>
    </submittedName>
</protein>
<accession>A0A438JUZ5</accession>
<sequence length="119" mass="13418">MEMVENLEEWALEIGYKAGGLLSTYLGLPLSTPFKSMVASNGVKDRQGLLKENHIYKGEQLFVQIKGRRPWVLGVSQHLTKHYFANEVDVMLMKKGGALWKQVISGKYREENGGGHLLK</sequence>
<dbReference type="EMBL" id="QGNW01000027">
    <property type="protein sequence ID" value="RVX12728.1"/>
    <property type="molecule type" value="Genomic_DNA"/>
</dbReference>
<name>A0A438JUZ5_VITVI</name>
<evidence type="ECO:0000313" key="2">
    <source>
        <dbReference type="Proteomes" id="UP000288805"/>
    </source>
</evidence>
<evidence type="ECO:0000313" key="1">
    <source>
        <dbReference type="EMBL" id="RVX12728.1"/>
    </source>
</evidence>
<dbReference type="AlphaFoldDB" id="A0A438JUZ5"/>
<dbReference type="Proteomes" id="UP000288805">
    <property type="component" value="Unassembled WGS sequence"/>
</dbReference>
<reference evidence="1 2" key="1">
    <citation type="journal article" date="2018" name="PLoS Genet.">
        <title>Population sequencing reveals clonal diversity and ancestral inbreeding in the grapevine cultivar Chardonnay.</title>
        <authorList>
            <person name="Roach M.J."/>
            <person name="Johnson D.L."/>
            <person name="Bohlmann J."/>
            <person name="van Vuuren H.J."/>
            <person name="Jones S.J."/>
            <person name="Pretorius I.S."/>
            <person name="Schmidt S.A."/>
            <person name="Borneman A.R."/>
        </authorList>
    </citation>
    <scope>NUCLEOTIDE SEQUENCE [LARGE SCALE GENOMIC DNA]</scope>
    <source>
        <strain evidence="2">cv. Chardonnay</strain>
        <tissue evidence="1">Leaf</tissue>
    </source>
</reference>